<comment type="similarity">
    <text evidence="1">Belongs to the transglycosylase Slt family.</text>
</comment>
<dbReference type="Proteomes" id="UP001548590">
    <property type="component" value="Unassembled WGS sequence"/>
</dbReference>
<feature type="compositionally biased region" description="Basic residues" evidence="2">
    <location>
        <begin position="360"/>
        <end position="369"/>
    </location>
</feature>
<evidence type="ECO:0000259" key="3">
    <source>
        <dbReference type="Pfam" id="PF01464"/>
    </source>
</evidence>
<dbReference type="RefSeq" id="WP_345926686.1">
    <property type="nucleotide sequence ID" value="NZ_JBDIVF010000003.1"/>
</dbReference>
<organism evidence="4 5">
    <name type="scientific">Uliginosibacterium paludis</name>
    <dbReference type="NCBI Taxonomy" id="1615952"/>
    <lineage>
        <taxon>Bacteria</taxon>
        <taxon>Pseudomonadati</taxon>
        <taxon>Pseudomonadota</taxon>
        <taxon>Betaproteobacteria</taxon>
        <taxon>Rhodocyclales</taxon>
        <taxon>Zoogloeaceae</taxon>
        <taxon>Uliginosibacterium</taxon>
    </lineage>
</organism>
<evidence type="ECO:0000256" key="1">
    <source>
        <dbReference type="ARBA" id="ARBA00007734"/>
    </source>
</evidence>
<reference evidence="4 5" key="1">
    <citation type="submission" date="2024-07" db="EMBL/GenBank/DDBJ databases">
        <title>Uliginosibacterium paludis KCTC:42655.</title>
        <authorList>
            <person name="Kim M.K."/>
        </authorList>
    </citation>
    <scope>NUCLEOTIDE SEQUENCE [LARGE SCALE GENOMIC DNA]</scope>
    <source>
        <strain evidence="4 5">KCTC 42655</strain>
    </source>
</reference>
<dbReference type="InterPro" id="IPR023346">
    <property type="entry name" value="Lysozyme-like_dom_sf"/>
</dbReference>
<name>A0ABV2CLW9_9RHOO</name>
<dbReference type="Gene3D" id="1.10.530.10">
    <property type="match status" value="1"/>
</dbReference>
<feature type="region of interest" description="Disordered" evidence="2">
    <location>
        <begin position="354"/>
        <end position="409"/>
    </location>
</feature>
<dbReference type="PANTHER" id="PTHR37423:SF2">
    <property type="entry name" value="MEMBRANE-BOUND LYTIC MUREIN TRANSGLYCOSYLASE C"/>
    <property type="match status" value="1"/>
</dbReference>
<gene>
    <name evidence="4" type="ORF">ABVT11_01610</name>
</gene>
<evidence type="ECO:0000313" key="5">
    <source>
        <dbReference type="Proteomes" id="UP001548590"/>
    </source>
</evidence>
<dbReference type="SUPFAM" id="SSF53955">
    <property type="entry name" value="Lysozyme-like"/>
    <property type="match status" value="1"/>
</dbReference>
<proteinExistence type="inferred from homology"/>
<dbReference type="InterPro" id="IPR000189">
    <property type="entry name" value="Transglyc_AS"/>
</dbReference>
<protein>
    <submittedName>
        <fullName evidence="4">Transglycosylase SLT domain-containing protein</fullName>
    </submittedName>
</protein>
<evidence type="ECO:0000256" key="2">
    <source>
        <dbReference type="SAM" id="MobiDB-lite"/>
    </source>
</evidence>
<feature type="domain" description="Transglycosylase SLT" evidence="3">
    <location>
        <begin position="73"/>
        <end position="177"/>
    </location>
</feature>
<dbReference type="PROSITE" id="PS00922">
    <property type="entry name" value="TRANSGLYCOSYLASE"/>
    <property type="match status" value="1"/>
</dbReference>
<dbReference type="CDD" id="cd16894">
    <property type="entry name" value="MltD-like"/>
    <property type="match status" value="1"/>
</dbReference>
<feature type="compositionally biased region" description="Low complexity" evidence="2">
    <location>
        <begin position="370"/>
        <end position="382"/>
    </location>
</feature>
<evidence type="ECO:0000313" key="4">
    <source>
        <dbReference type="EMBL" id="MET1488507.1"/>
    </source>
</evidence>
<keyword evidence="5" id="KW-1185">Reference proteome</keyword>
<accession>A0ABV2CLW9</accession>
<comment type="caution">
    <text evidence="4">The sequence shown here is derived from an EMBL/GenBank/DDBJ whole genome shotgun (WGS) entry which is preliminary data.</text>
</comment>
<dbReference type="EMBL" id="JBEWLZ010000001">
    <property type="protein sequence ID" value="MET1488507.1"/>
    <property type="molecule type" value="Genomic_DNA"/>
</dbReference>
<dbReference type="PANTHER" id="PTHR37423">
    <property type="entry name" value="SOLUBLE LYTIC MUREIN TRANSGLYCOSYLASE-RELATED"/>
    <property type="match status" value="1"/>
</dbReference>
<sequence>MRPNNDILPPPVATVDLTAQSSDIWERIRRGFGMQDLDNANVDRHLAAFQAHPQTVYNTLDRGRKYLYHIVSELEKRGMPTELALLPLVESSFNPMAFSPAKAAGLWQFIPSTGKDFSLQQNWWVDERRDILASTEAALTYLQAVYELQGDWHLALASYNWGENSVLRAVNSNRNAGRPTDFNSLRMPAETSQYVPKLQAIKMIVANPARYGITLPDIPNEPYFVTVERSQGIDLELAARLAEMPMSDFLALNPAYNRPVIPGSHDADLILPVRNAQKFKENLAAHGGPLVTWKTYSLPRAERVEQVAQRLRLSAESLRKTNGLPAKARLAAGYTLLIPHATDVTAIVEPPAAGPVAKKAPTRTVRKSIAKASAKPAASEPKTAGKRSENKVRKTSATAPKHGSKAARG</sequence>
<dbReference type="Pfam" id="PF01464">
    <property type="entry name" value="SLT"/>
    <property type="match status" value="1"/>
</dbReference>
<dbReference type="InterPro" id="IPR008258">
    <property type="entry name" value="Transglycosylase_SLT_dom_1"/>
</dbReference>